<dbReference type="PROSITE" id="PS51318">
    <property type="entry name" value="TAT"/>
    <property type="match status" value="1"/>
</dbReference>
<reference evidence="6 7" key="2">
    <citation type="submission" date="2019-05" db="EMBL/GenBank/DDBJ databases">
        <title>Glycomyces buryatensis sp. nov.</title>
        <authorList>
            <person name="Nikitina E."/>
        </authorList>
    </citation>
    <scope>NUCLEOTIDE SEQUENCE [LARGE SCALE GENOMIC DNA]</scope>
    <source>
        <strain evidence="6 7">18</strain>
    </source>
</reference>
<dbReference type="Gene3D" id="3.40.50.1980">
    <property type="entry name" value="Nitrogenase molybdenum iron protein domain"/>
    <property type="match status" value="2"/>
</dbReference>
<gene>
    <name evidence="6" type="ORF">FAB82_21275</name>
</gene>
<name>A0A4S8PZE7_9ACTN</name>
<proteinExistence type="inferred from homology"/>
<accession>A0A4S8PZE7</accession>
<reference evidence="7" key="1">
    <citation type="submission" date="2019-04" db="EMBL/GenBank/DDBJ databases">
        <title>Nocardioides xinjiangensis sp. nov.</title>
        <authorList>
            <person name="Liu S."/>
        </authorList>
    </citation>
    <scope>NUCLEOTIDE SEQUENCE [LARGE SCALE GENOMIC DNA]</scope>
    <source>
        <strain evidence="7">18</strain>
    </source>
</reference>
<dbReference type="Pfam" id="PF01497">
    <property type="entry name" value="Peripla_BP_2"/>
    <property type="match status" value="1"/>
</dbReference>
<sequence length="348" mass="36311">MAFDADKVRIARRGLLAGGGALGLTGALAACGAGEDGDDASGDAPEGPWSFADDAGETVELDAVPTKIVAFTGMAAALYDFGIEVAGVFGPTTNEDGSPTSQAGDLPVDDLTVIGNAYGEFDIEAYAGIGPEVLMTHYYVDPAALWYVPEESADQVKELAPVVLLSADDAERTNTLDDIIVRHSELAASLGADLESETNAANKERYDAAVEALKTAAADNPVTVLACSAAAEIFYASSADANNDLRFFQELGVQFIAPDALDEATGSYYENLSWENADKYAADVLFLDSRVQALQPDALTEFPTWNALPAVEAGQVVGWEAEPMYSYGLAAASIEALAEAIASAKKVA</sequence>
<dbReference type="InterPro" id="IPR006311">
    <property type="entry name" value="TAT_signal"/>
</dbReference>
<feature type="domain" description="Fe/B12 periplasmic-binding" evidence="5">
    <location>
        <begin position="66"/>
        <end position="348"/>
    </location>
</feature>
<dbReference type="PROSITE" id="PS51257">
    <property type="entry name" value="PROKAR_LIPOPROTEIN"/>
    <property type="match status" value="1"/>
</dbReference>
<dbReference type="PROSITE" id="PS50983">
    <property type="entry name" value="FE_B12_PBP"/>
    <property type="match status" value="1"/>
</dbReference>
<dbReference type="PANTHER" id="PTHR30532">
    <property type="entry name" value="IRON III DICITRATE-BINDING PERIPLASMIC PROTEIN"/>
    <property type="match status" value="1"/>
</dbReference>
<dbReference type="GO" id="GO:1901678">
    <property type="term" value="P:iron coordination entity transport"/>
    <property type="evidence" value="ECO:0007669"/>
    <property type="project" value="UniProtKB-ARBA"/>
</dbReference>
<dbReference type="AlphaFoldDB" id="A0A4S8PZE7"/>
<dbReference type="PANTHER" id="PTHR30532:SF24">
    <property type="entry name" value="FERRIC ENTEROBACTIN-BINDING PERIPLASMIC PROTEIN FEPB"/>
    <property type="match status" value="1"/>
</dbReference>
<keyword evidence="4" id="KW-0732">Signal</keyword>
<organism evidence="6 7">
    <name type="scientific">Glycomyces buryatensis</name>
    <dbReference type="NCBI Taxonomy" id="2570927"/>
    <lineage>
        <taxon>Bacteria</taxon>
        <taxon>Bacillati</taxon>
        <taxon>Actinomycetota</taxon>
        <taxon>Actinomycetes</taxon>
        <taxon>Glycomycetales</taxon>
        <taxon>Glycomycetaceae</taxon>
        <taxon>Glycomyces</taxon>
    </lineage>
</organism>
<dbReference type="RefSeq" id="WP_136536554.1">
    <property type="nucleotide sequence ID" value="NZ_STGY01000071.1"/>
</dbReference>
<dbReference type="GO" id="GO:0030288">
    <property type="term" value="C:outer membrane-bounded periplasmic space"/>
    <property type="evidence" value="ECO:0007669"/>
    <property type="project" value="TreeGrafter"/>
</dbReference>
<comment type="similarity">
    <text evidence="2">Belongs to the bacterial solute-binding protein 8 family.</text>
</comment>
<keyword evidence="7" id="KW-1185">Reference proteome</keyword>
<dbReference type="InterPro" id="IPR051313">
    <property type="entry name" value="Bact_iron-sidero_bind"/>
</dbReference>
<evidence type="ECO:0000256" key="2">
    <source>
        <dbReference type="ARBA" id="ARBA00008814"/>
    </source>
</evidence>
<dbReference type="SUPFAM" id="SSF53807">
    <property type="entry name" value="Helical backbone' metal receptor"/>
    <property type="match status" value="1"/>
</dbReference>
<evidence type="ECO:0000256" key="1">
    <source>
        <dbReference type="ARBA" id="ARBA00004196"/>
    </source>
</evidence>
<comment type="subcellular location">
    <subcellularLocation>
        <location evidence="1">Cell envelope</location>
    </subcellularLocation>
</comment>
<dbReference type="EMBL" id="STGY01000071">
    <property type="protein sequence ID" value="THV37078.1"/>
    <property type="molecule type" value="Genomic_DNA"/>
</dbReference>
<comment type="caution">
    <text evidence="6">The sequence shown here is derived from an EMBL/GenBank/DDBJ whole genome shotgun (WGS) entry which is preliminary data.</text>
</comment>
<protein>
    <submittedName>
        <fullName evidence="6">ABC transporter substrate-binding protein</fullName>
    </submittedName>
</protein>
<dbReference type="OrthoDB" id="7941913at2"/>
<keyword evidence="3" id="KW-0813">Transport</keyword>
<dbReference type="Proteomes" id="UP000308760">
    <property type="component" value="Unassembled WGS sequence"/>
</dbReference>
<evidence type="ECO:0000313" key="7">
    <source>
        <dbReference type="Proteomes" id="UP000308760"/>
    </source>
</evidence>
<dbReference type="InterPro" id="IPR002491">
    <property type="entry name" value="ABC_transptr_periplasmic_BD"/>
</dbReference>
<evidence type="ECO:0000259" key="5">
    <source>
        <dbReference type="PROSITE" id="PS50983"/>
    </source>
</evidence>
<evidence type="ECO:0000256" key="3">
    <source>
        <dbReference type="ARBA" id="ARBA00022448"/>
    </source>
</evidence>
<evidence type="ECO:0000313" key="6">
    <source>
        <dbReference type="EMBL" id="THV37078.1"/>
    </source>
</evidence>
<evidence type="ECO:0000256" key="4">
    <source>
        <dbReference type="ARBA" id="ARBA00022729"/>
    </source>
</evidence>